<evidence type="ECO:0000313" key="2">
    <source>
        <dbReference type="EMBL" id="RFU78926.1"/>
    </source>
</evidence>
<dbReference type="Proteomes" id="UP000266272">
    <property type="component" value="Unassembled WGS sequence"/>
</dbReference>
<dbReference type="OrthoDB" id="3219467at2759"/>
<gene>
    <name evidence="2" type="ORF">TARUN_3322</name>
</gene>
<keyword evidence="3" id="KW-1185">Reference proteome</keyword>
<accession>A0A395NS73</accession>
<sequence>MPALMPLPPSVTPSHDVDEAQRDSDNAIHEAQASLQRLRQEFENGLNSAKRDLEFARHDVEDTQRRVDSLDNDIRWIERRIHNEPWYNCPPLIAEKAGLLAEAVVHGTGFATAQGAIGLAEFALGGMRIEKSEALITKDALEEVNSAQQELIQAAINSPHAAKTASEELHVFDLAKEALS</sequence>
<dbReference type="STRING" id="490622.A0A395NS73"/>
<comment type="caution">
    <text evidence="2">The sequence shown here is derived from an EMBL/GenBank/DDBJ whole genome shotgun (WGS) entry which is preliminary data.</text>
</comment>
<organism evidence="2 3">
    <name type="scientific">Trichoderma arundinaceum</name>
    <dbReference type="NCBI Taxonomy" id="490622"/>
    <lineage>
        <taxon>Eukaryota</taxon>
        <taxon>Fungi</taxon>
        <taxon>Dikarya</taxon>
        <taxon>Ascomycota</taxon>
        <taxon>Pezizomycotina</taxon>
        <taxon>Sordariomycetes</taxon>
        <taxon>Hypocreomycetidae</taxon>
        <taxon>Hypocreales</taxon>
        <taxon>Hypocreaceae</taxon>
        <taxon>Trichoderma</taxon>
    </lineage>
</organism>
<dbReference type="AlphaFoldDB" id="A0A395NS73"/>
<evidence type="ECO:0000256" key="1">
    <source>
        <dbReference type="SAM" id="MobiDB-lite"/>
    </source>
</evidence>
<dbReference type="EMBL" id="PXOA01000190">
    <property type="protein sequence ID" value="RFU78926.1"/>
    <property type="molecule type" value="Genomic_DNA"/>
</dbReference>
<name>A0A395NS73_TRIAR</name>
<protein>
    <submittedName>
        <fullName evidence="2">Uncharacterized protein</fullName>
    </submittedName>
</protein>
<feature type="compositionally biased region" description="Pro residues" evidence="1">
    <location>
        <begin position="1"/>
        <end position="11"/>
    </location>
</feature>
<feature type="region of interest" description="Disordered" evidence="1">
    <location>
        <begin position="1"/>
        <end position="26"/>
    </location>
</feature>
<proteinExistence type="predicted"/>
<feature type="compositionally biased region" description="Basic and acidic residues" evidence="1">
    <location>
        <begin position="15"/>
        <end position="26"/>
    </location>
</feature>
<evidence type="ECO:0000313" key="3">
    <source>
        <dbReference type="Proteomes" id="UP000266272"/>
    </source>
</evidence>
<reference evidence="2 3" key="1">
    <citation type="journal article" date="2018" name="PLoS Pathog.">
        <title>Evolution of structural diversity of trichothecenes, a family of toxins produced by plant pathogenic and entomopathogenic fungi.</title>
        <authorList>
            <person name="Proctor R.H."/>
            <person name="McCormick S.P."/>
            <person name="Kim H.S."/>
            <person name="Cardoza R.E."/>
            <person name="Stanley A.M."/>
            <person name="Lindo L."/>
            <person name="Kelly A."/>
            <person name="Brown D.W."/>
            <person name="Lee T."/>
            <person name="Vaughan M.M."/>
            <person name="Alexander N.J."/>
            <person name="Busman M."/>
            <person name="Gutierrez S."/>
        </authorList>
    </citation>
    <scope>NUCLEOTIDE SEQUENCE [LARGE SCALE GENOMIC DNA]</scope>
    <source>
        <strain evidence="2 3">IBT 40837</strain>
    </source>
</reference>